<proteinExistence type="inferred from homology"/>
<keyword evidence="6" id="KW-0732">Signal</keyword>
<feature type="domain" description="Porphobilinogen deaminase N-terminal" evidence="7">
    <location>
        <begin position="81"/>
        <end position="144"/>
    </location>
</feature>
<evidence type="ECO:0000256" key="5">
    <source>
        <dbReference type="SAM" id="MobiDB-lite"/>
    </source>
</evidence>
<name>A0ABD1M0G5_9FABA</name>
<evidence type="ECO:0000256" key="3">
    <source>
        <dbReference type="ARBA" id="ARBA00022679"/>
    </source>
</evidence>
<dbReference type="Proteomes" id="UP001603857">
    <property type="component" value="Unassembled WGS sequence"/>
</dbReference>
<dbReference type="EC" id="2.5.1.61" evidence="2"/>
<evidence type="ECO:0000256" key="1">
    <source>
        <dbReference type="ARBA" id="ARBA00005638"/>
    </source>
</evidence>
<keyword evidence="4" id="KW-0627">Porphyrin biosynthesis</keyword>
<keyword evidence="3" id="KW-0808">Transferase</keyword>
<dbReference type="AlphaFoldDB" id="A0ABD1M0G5"/>
<feature type="signal peptide" evidence="6">
    <location>
        <begin position="1"/>
        <end position="33"/>
    </location>
</feature>
<keyword evidence="9" id="KW-1185">Reference proteome</keyword>
<comment type="caution">
    <text evidence="8">The sequence shown here is derived from an EMBL/GenBank/DDBJ whole genome shotgun (WGS) entry which is preliminary data.</text>
</comment>
<organism evidence="8 9">
    <name type="scientific">Flemingia macrophylla</name>
    <dbReference type="NCBI Taxonomy" id="520843"/>
    <lineage>
        <taxon>Eukaryota</taxon>
        <taxon>Viridiplantae</taxon>
        <taxon>Streptophyta</taxon>
        <taxon>Embryophyta</taxon>
        <taxon>Tracheophyta</taxon>
        <taxon>Spermatophyta</taxon>
        <taxon>Magnoliopsida</taxon>
        <taxon>eudicotyledons</taxon>
        <taxon>Gunneridae</taxon>
        <taxon>Pentapetalae</taxon>
        <taxon>rosids</taxon>
        <taxon>fabids</taxon>
        <taxon>Fabales</taxon>
        <taxon>Fabaceae</taxon>
        <taxon>Papilionoideae</taxon>
        <taxon>50 kb inversion clade</taxon>
        <taxon>NPAAA clade</taxon>
        <taxon>indigoferoid/millettioid clade</taxon>
        <taxon>Phaseoleae</taxon>
        <taxon>Flemingia</taxon>
    </lineage>
</organism>
<dbReference type="InterPro" id="IPR022417">
    <property type="entry name" value="Porphobilin_deaminase_N"/>
</dbReference>
<evidence type="ECO:0000313" key="9">
    <source>
        <dbReference type="Proteomes" id="UP001603857"/>
    </source>
</evidence>
<dbReference type="GO" id="GO:0004418">
    <property type="term" value="F:hydroxymethylbilane synthase activity"/>
    <property type="evidence" value="ECO:0007669"/>
    <property type="project" value="UniProtKB-EC"/>
</dbReference>
<evidence type="ECO:0000256" key="4">
    <source>
        <dbReference type="ARBA" id="ARBA00023244"/>
    </source>
</evidence>
<dbReference type="GO" id="GO:0006779">
    <property type="term" value="P:porphyrin-containing compound biosynthetic process"/>
    <property type="evidence" value="ECO:0007669"/>
    <property type="project" value="UniProtKB-KW"/>
</dbReference>
<evidence type="ECO:0000256" key="2">
    <source>
        <dbReference type="ARBA" id="ARBA00012655"/>
    </source>
</evidence>
<dbReference type="EMBL" id="JBGMDY010000007">
    <property type="protein sequence ID" value="KAL2329206.1"/>
    <property type="molecule type" value="Genomic_DNA"/>
</dbReference>
<evidence type="ECO:0000313" key="8">
    <source>
        <dbReference type="EMBL" id="KAL2329206.1"/>
    </source>
</evidence>
<accession>A0ABD1M0G5</accession>
<gene>
    <name evidence="8" type="ORF">Fmac_022633</name>
</gene>
<reference evidence="8 9" key="1">
    <citation type="submission" date="2024-08" db="EMBL/GenBank/DDBJ databases">
        <title>Insights into the chromosomal genome structure of Flemingia macrophylla.</title>
        <authorList>
            <person name="Ding Y."/>
            <person name="Zhao Y."/>
            <person name="Bi W."/>
            <person name="Wu M."/>
            <person name="Zhao G."/>
            <person name="Gong Y."/>
            <person name="Li W."/>
            <person name="Zhang P."/>
        </authorList>
    </citation>
    <scope>NUCLEOTIDE SEQUENCE [LARGE SCALE GENOMIC DNA]</scope>
    <source>
        <strain evidence="8">DYQJB</strain>
        <tissue evidence="8">Leaf</tissue>
    </source>
</reference>
<evidence type="ECO:0000259" key="7">
    <source>
        <dbReference type="Pfam" id="PF01379"/>
    </source>
</evidence>
<protein>
    <recommendedName>
        <fullName evidence="2">hydroxymethylbilane synthase</fullName>
        <ecNumber evidence="2">2.5.1.61</ecNumber>
    </recommendedName>
</protein>
<feature type="region of interest" description="Disordered" evidence="5">
    <location>
        <begin position="49"/>
        <end position="72"/>
    </location>
</feature>
<evidence type="ECO:0000256" key="6">
    <source>
        <dbReference type="SAM" id="SignalP"/>
    </source>
</evidence>
<dbReference type="InterPro" id="IPR000860">
    <property type="entry name" value="HemC"/>
</dbReference>
<dbReference type="PANTHER" id="PTHR11557">
    <property type="entry name" value="PORPHOBILINOGEN DEAMINASE"/>
    <property type="match status" value="1"/>
</dbReference>
<dbReference type="Gene3D" id="3.40.190.10">
    <property type="entry name" value="Periplasmic binding protein-like II"/>
    <property type="match status" value="1"/>
</dbReference>
<dbReference type="Pfam" id="PF01379">
    <property type="entry name" value="Porphobil_deam"/>
    <property type="match status" value="1"/>
</dbReference>
<dbReference type="PANTHER" id="PTHR11557:SF0">
    <property type="entry name" value="PORPHOBILINOGEN DEAMINASE"/>
    <property type="match status" value="1"/>
</dbReference>
<dbReference type="SUPFAM" id="SSF53850">
    <property type="entry name" value="Periplasmic binding protein-like II"/>
    <property type="match status" value="1"/>
</dbReference>
<feature type="chain" id="PRO_5044816736" description="hydroxymethylbilane synthase" evidence="6">
    <location>
        <begin position="34"/>
        <end position="180"/>
    </location>
</feature>
<sequence>MLHFFSCLSFCSLLRSPASLLAVLEALLQRVGGCGVGDDEGASWEEMEGSGLGFREGPETASSRSQGPGLAGGHEEGFLSRGVVLDPLAEAVEENVQATLLALAGLMRLNMTENVSSILSIDDMLPAVAQGAIGVACRSNGDKIPTLEAQQYNRIRVCGYGRLHAQLFKFVYSSTFLANL</sequence>
<comment type="similarity">
    <text evidence="1">Belongs to the HMBS family.</text>
</comment>